<accession>A0ABM9B4B5</accession>
<dbReference type="EMBL" id="CAKLPZ010000004">
    <property type="protein sequence ID" value="CAH1002099.1"/>
    <property type="molecule type" value="Genomic_DNA"/>
</dbReference>
<name>A0ABM9B4B5_9BACT</name>
<dbReference type="Proteomes" id="UP000837803">
    <property type="component" value="Unassembled WGS sequence"/>
</dbReference>
<sequence>MQRSKLKLLSVLAVLVILSASSSGFLVGRTVRLHEEGKFEQLHEIGEQLVDAGTIVHRGIEVVKRVILR</sequence>
<evidence type="ECO:0000313" key="1">
    <source>
        <dbReference type="EMBL" id="CAH1002099.1"/>
    </source>
</evidence>
<proteinExistence type="predicted"/>
<evidence type="ECO:0000313" key="2">
    <source>
        <dbReference type="Proteomes" id="UP000837803"/>
    </source>
</evidence>
<protein>
    <submittedName>
        <fullName evidence="1">Uncharacterized protein</fullName>
    </submittedName>
</protein>
<organism evidence="1 2">
    <name type="scientific">Neolewinella maritima</name>
    <dbReference type="NCBI Taxonomy" id="1383882"/>
    <lineage>
        <taxon>Bacteria</taxon>
        <taxon>Pseudomonadati</taxon>
        <taxon>Bacteroidota</taxon>
        <taxon>Saprospiria</taxon>
        <taxon>Saprospirales</taxon>
        <taxon>Lewinellaceae</taxon>
        <taxon>Neolewinella</taxon>
    </lineage>
</organism>
<gene>
    <name evidence="1" type="ORF">LEM8419_03016</name>
</gene>
<comment type="caution">
    <text evidence="1">The sequence shown here is derived from an EMBL/GenBank/DDBJ whole genome shotgun (WGS) entry which is preliminary data.</text>
</comment>
<dbReference type="RefSeq" id="WP_238751956.1">
    <property type="nucleotide sequence ID" value="NZ_CAKLPZ010000004.1"/>
</dbReference>
<reference evidence="1" key="1">
    <citation type="submission" date="2021-12" db="EMBL/GenBank/DDBJ databases">
        <authorList>
            <person name="Rodrigo-Torres L."/>
            <person name="Arahal R. D."/>
            <person name="Lucena T."/>
        </authorList>
    </citation>
    <scope>NUCLEOTIDE SEQUENCE</scope>
    <source>
        <strain evidence="1">CECT 8419</strain>
    </source>
</reference>
<keyword evidence="2" id="KW-1185">Reference proteome</keyword>